<comment type="caution">
    <text evidence="4">The sequence shown here is derived from an EMBL/GenBank/DDBJ whole genome shotgun (WGS) entry which is preliminary data.</text>
</comment>
<sequence>MPASTDTSNETLKATLNATLEDTLNETEDQSSHRHIKVTDIMITRVVTIEMDDRLSVAKEIFDNVSFHHLLVIDEDNNLAGILSHRDFLRALSPNIGTAAELIRDTETLQKRVHQVMSHNPITIAPHCDINLASKLILEHDIGCLPVLENNHIVGIITWKDLLKAYYTA</sequence>
<keyword evidence="5" id="KW-1185">Reference proteome</keyword>
<dbReference type="SMART" id="SM00116">
    <property type="entry name" value="CBS"/>
    <property type="match status" value="2"/>
</dbReference>
<dbReference type="InterPro" id="IPR046342">
    <property type="entry name" value="CBS_dom_sf"/>
</dbReference>
<dbReference type="Pfam" id="PF00571">
    <property type="entry name" value="CBS"/>
    <property type="match status" value="2"/>
</dbReference>
<keyword evidence="1 2" id="KW-0129">CBS domain</keyword>
<proteinExistence type="predicted"/>
<organism evidence="4 5">
    <name type="scientific">Shewanella ulleungensis</name>
    <dbReference type="NCBI Taxonomy" id="2282699"/>
    <lineage>
        <taxon>Bacteria</taxon>
        <taxon>Pseudomonadati</taxon>
        <taxon>Pseudomonadota</taxon>
        <taxon>Gammaproteobacteria</taxon>
        <taxon>Alteromonadales</taxon>
        <taxon>Shewanellaceae</taxon>
        <taxon>Shewanella</taxon>
    </lineage>
</organism>
<reference evidence="5" key="1">
    <citation type="journal article" date="2019" name="Int. J. Syst. Evol. Microbiol.">
        <title>The Global Catalogue of Microorganisms (GCM) 10K type strain sequencing project: providing services to taxonomists for standard genome sequencing and annotation.</title>
        <authorList>
            <consortium name="The Broad Institute Genomics Platform"/>
            <consortium name="The Broad Institute Genome Sequencing Center for Infectious Disease"/>
            <person name="Wu L."/>
            <person name="Ma J."/>
        </authorList>
    </citation>
    <scope>NUCLEOTIDE SEQUENCE [LARGE SCALE GENOMIC DNA]</scope>
    <source>
        <strain evidence="5">JCM 32305</strain>
    </source>
</reference>
<gene>
    <name evidence="4" type="ORF">GCM10009410_01700</name>
</gene>
<dbReference type="CDD" id="cd04584">
    <property type="entry name" value="CBS_pair_AcuB_like"/>
    <property type="match status" value="1"/>
</dbReference>
<dbReference type="PANTHER" id="PTHR43080">
    <property type="entry name" value="CBS DOMAIN-CONTAINING PROTEIN CBSX3, MITOCHONDRIAL"/>
    <property type="match status" value="1"/>
</dbReference>
<dbReference type="Proteomes" id="UP000654004">
    <property type="component" value="Unassembled WGS sequence"/>
</dbReference>
<dbReference type="InterPro" id="IPR000644">
    <property type="entry name" value="CBS_dom"/>
</dbReference>
<dbReference type="PROSITE" id="PS51371">
    <property type="entry name" value="CBS"/>
    <property type="match status" value="2"/>
</dbReference>
<evidence type="ECO:0000259" key="3">
    <source>
        <dbReference type="PROSITE" id="PS51371"/>
    </source>
</evidence>
<dbReference type="Gene3D" id="3.10.580.10">
    <property type="entry name" value="CBS-domain"/>
    <property type="match status" value="1"/>
</dbReference>
<feature type="domain" description="CBS" evidence="3">
    <location>
        <begin position="42"/>
        <end position="98"/>
    </location>
</feature>
<evidence type="ECO:0000256" key="1">
    <source>
        <dbReference type="ARBA" id="ARBA00023122"/>
    </source>
</evidence>
<dbReference type="InterPro" id="IPR051257">
    <property type="entry name" value="Diverse_CBS-Domain"/>
</dbReference>
<dbReference type="SUPFAM" id="SSF54631">
    <property type="entry name" value="CBS-domain pair"/>
    <property type="match status" value="1"/>
</dbReference>
<dbReference type="EMBL" id="BMQW01000001">
    <property type="protein sequence ID" value="GGP73770.1"/>
    <property type="molecule type" value="Genomic_DNA"/>
</dbReference>
<feature type="domain" description="CBS" evidence="3">
    <location>
        <begin position="117"/>
        <end position="169"/>
    </location>
</feature>
<dbReference type="PANTHER" id="PTHR43080:SF2">
    <property type="entry name" value="CBS DOMAIN-CONTAINING PROTEIN"/>
    <property type="match status" value="1"/>
</dbReference>
<accession>A0ABQ2QEA4</accession>
<protein>
    <submittedName>
        <fullName evidence="4">CBS domain-containing protein</fullName>
    </submittedName>
</protein>
<name>A0ABQ2QEA4_9GAMM</name>
<evidence type="ECO:0000313" key="4">
    <source>
        <dbReference type="EMBL" id="GGP73770.1"/>
    </source>
</evidence>
<evidence type="ECO:0000313" key="5">
    <source>
        <dbReference type="Proteomes" id="UP000654004"/>
    </source>
</evidence>
<evidence type="ECO:0000256" key="2">
    <source>
        <dbReference type="PROSITE-ProRule" id="PRU00703"/>
    </source>
</evidence>